<reference evidence="2" key="1">
    <citation type="submission" date="2020-10" db="EMBL/GenBank/DDBJ databases">
        <title>Unveiling of a novel bifunctional photoreceptor, Dualchrome1, isolated from a cosmopolitan green alga.</title>
        <authorList>
            <person name="Suzuki S."/>
            <person name="Kawachi M."/>
        </authorList>
    </citation>
    <scope>NUCLEOTIDE SEQUENCE</scope>
    <source>
        <strain evidence="2">NIES 2893</strain>
    </source>
</reference>
<dbReference type="OrthoDB" id="998115at2759"/>
<evidence type="ECO:0000256" key="1">
    <source>
        <dbReference type="SAM" id="MobiDB-lite"/>
    </source>
</evidence>
<keyword evidence="3" id="KW-1185">Reference proteome</keyword>
<dbReference type="EMBL" id="BNJQ01000041">
    <property type="protein sequence ID" value="GHP12351.1"/>
    <property type="molecule type" value="Genomic_DNA"/>
</dbReference>
<gene>
    <name evidence="2" type="ORF">PPROV_001107900</name>
</gene>
<feature type="compositionally biased region" description="Low complexity" evidence="1">
    <location>
        <begin position="219"/>
        <end position="229"/>
    </location>
</feature>
<protein>
    <submittedName>
        <fullName evidence="2">Uncharacterized protein</fullName>
    </submittedName>
</protein>
<proteinExistence type="predicted"/>
<evidence type="ECO:0000313" key="3">
    <source>
        <dbReference type="Proteomes" id="UP000660262"/>
    </source>
</evidence>
<evidence type="ECO:0000313" key="2">
    <source>
        <dbReference type="EMBL" id="GHP12351.1"/>
    </source>
</evidence>
<organism evidence="2 3">
    <name type="scientific">Pycnococcus provasolii</name>
    <dbReference type="NCBI Taxonomy" id="41880"/>
    <lineage>
        <taxon>Eukaryota</taxon>
        <taxon>Viridiplantae</taxon>
        <taxon>Chlorophyta</taxon>
        <taxon>Pseudoscourfieldiophyceae</taxon>
        <taxon>Pseudoscourfieldiales</taxon>
        <taxon>Pycnococcaceae</taxon>
        <taxon>Pycnococcus</taxon>
    </lineage>
</organism>
<feature type="compositionally biased region" description="Pro residues" evidence="1">
    <location>
        <begin position="230"/>
        <end position="264"/>
    </location>
</feature>
<dbReference type="PANTHER" id="PTHR31152">
    <property type="entry name" value="PLAC8 FAMILY PROTEIN"/>
    <property type="match status" value="1"/>
</dbReference>
<sequence length="264" mass="29410">MSFDPMKPSKGQQARNEMREVRNSYTNTCMFCKECASYQLRQRALHGNMQNYTCCNGAFPCSGKMGEQNAPELCLCLEACCCFPTSVQVTRYMVQDEMHVENTQCDNCLIGTMVFFQYLACACRIAACLTQNEDLEDLSDLVDLIADLLFCTVCACMQTQAKVQMDERDANPALAVGGGPRPPMQPPMQQNMPMQQPGGYGGYPPQQHVQPQGYGGYPQQGYPQQQPGYGYPPPQQQPGYGYPPPQQQPGYGYPPPPQGYPMQR</sequence>
<comment type="caution">
    <text evidence="2">The sequence shown here is derived from an EMBL/GenBank/DDBJ whole genome shotgun (WGS) entry which is preliminary data.</text>
</comment>
<accession>A0A830I3Q2</accession>
<feature type="region of interest" description="Disordered" evidence="1">
    <location>
        <begin position="171"/>
        <end position="264"/>
    </location>
</feature>
<dbReference type="PANTHER" id="PTHR31152:SF1">
    <property type="entry name" value="PLAC8 FAMILY PROTEIN"/>
    <property type="match status" value="1"/>
</dbReference>
<name>A0A830I3Q2_9CHLO</name>
<feature type="compositionally biased region" description="Low complexity" evidence="1">
    <location>
        <begin position="187"/>
        <end position="212"/>
    </location>
</feature>
<dbReference type="AlphaFoldDB" id="A0A830I3Q2"/>
<dbReference type="Proteomes" id="UP000660262">
    <property type="component" value="Unassembled WGS sequence"/>
</dbReference>